<gene>
    <name evidence="2" type="ORF">BV494_09110</name>
</gene>
<dbReference type="GO" id="GO:0003676">
    <property type="term" value="F:nucleic acid binding"/>
    <property type="evidence" value="ECO:0007669"/>
    <property type="project" value="InterPro"/>
</dbReference>
<evidence type="ECO:0000259" key="1">
    <source>
        <dbReference type="Pfam" id="PF01844"/>
    </source>
</evidence>
<dbReference type="Gene3D" id="1.10.30.50">
    <property type="match status" value="1"/>
</dbReference>
<dbReference type="GO" id="GO:0008270">
    <property type="term" value="F:zinc ion binding"/>
    <property type="evidence" value="ECO:0007669"/>
    <property type="project" value="InterPro"/>
</dbReference>
<reference evidence="3" key="1">
    <citation type="submission" date="2017-01" db="EMBL/GenBank/DDBJ databases">
        <title>Genome sequence of Rouxiella sp. ERMR1:05.</title>
        <authorList>
            <person name="Kumar R."/>
            <person name="Singh D."/>
            <person name="Kumar S."/>
        </authorList>
    </citation>
    <scope>NUCLEOTIDE SEQUENCE [LARGE SCALE GENOMIC DNA]</scope>
    <source>
        <strain evidence="3">ERMR1:05</strain>
    </source>
</reference>
<dbReference type="Proteomes" id="UP000239197">
    <property type="component" value="Chromosome"/>
</dbReference>
<dbReference type="InterPro" id="IPR002711">
    <property type="entry name" value="HNH"/>
</dbReference>
<dbReference type="EMBL" id="CP019062">
    <property type="protein sequence ID" value="AVF35082.1"/>
    <property type="molecule type" value="Genomic_DNA"/>
</dbReference>
<dbReference type="GO" id="GO:0004519">
    <property type="term" value="F:endonuclease activity"/>
    <property type="evidence" value="ECO:0007669"/>
    <property type="project" value="InterPro"/>
</dbReference>
<dbReference type="RefSeq" id="WP_104922595.1">
    <property type="nucleotide sequence ID" value="NZ_CP019062.1"/>
</dbReference>
<dbReference type="AlphaFoldDB" id="A0A2L1UQ79"/>
<protein>
    <recommendedName>
        <fullName evidence="1">HNH domain-containing protein</fullName>
    </recommendedName>
</protein>
<keyword evidence="3" id="KW-1185">Reference proteome</keyword>
<feature type="domain" description="HNH" evidence="1">
    <location>
        <begin position="59"/>
        <end position="106"/>
    </location>
</feature>
<proteinExistence type="predicted"/>
<dbReference type="KEGG" id="rox:BV494_09110"/>
<organism evidence="2 3">
    <name type="scientific">Rahnella sikkimica</name>
    <dbReference type="NCBI Taxonomy" id="1805933"/>
    <lineage>
        <taxon>Bacteria</taxon>
        <taxon>Pseudomonadati</taxon>
        <taxon>Pseudomonadota</taxon>
        <taxon>Gammaproteobacteria</taxon>
        <taxon>Enterobacterales</taxon>
        <taxon>Yersiniaceae</taxon>
        <taxon>Rahnella</taxon>
    </lineage>
</organism>
<sequence length="220" mass="25355">MIKLTKLTEPKVLTDNGAEWTKIHLANISNNIESTTYLKSRYNHKEIKEQIVKETYGKCAYCESKLRHIHHGDIEHIYPKSLDESKRFEWVNLTLACEVCNQNKSNLDPLMLDIQDPYVGHPENILMFAGPLVFGLDSKGLSTEKILKLNRTELIEQRKERIEKILLIIQNILDSTIPLATRRIIYDDLITNEASQSAEYSAMVKCTINQMESRIIAILK</sequence>
<evidence type="ECO:0000313" key="2">
    <source>
        <dbReference type="EMBL" id="AVF35082.1"/>
    </source>
</evidence>
<dbReference type="Pfam" id="PF01844">
    <property type="entry name" value="HNH"/>
    <property type="match status" value="1"/>
</dbReference>
<dbReference type="OrthoDB" id="9816185at2"/>
<name>A0A2L1UQ79_9GAMM</name>
<accession>A0A2L1UQ79</accession>
<evidence type="ECO:0000313" key="3">
    <source>
        <dbReference type="Proteomes" id="UP000239197"/>
    </source>
</evidence>